<keyword evidence="1" id="KW-0732">Signal</keyword>
<evidence type="ECO:0000313" key="2">
    <source>
        <dbReference type="EMBL" id="CAE1264939.1"/>
    </source>
</evidence>
<dbReference type="Proteomes" id="UP000597762">
    <property type="component" value="Unassembled WGS sequence"/>
</dbReference>
<proteinExistence type="predicted"/>
<protein>
    <submittedName>
        <fullName evidence="2">Uncharacterized protein</fullName>
    </submittedName>
</protein>
<dbReference type="AlphaFoldDB" id="A0A812CGS2"/>
<evidence type="ECO:0000313" key="3">
    <source>
        <dbReference type="Proteomes" id="UP000597762"/>
    </source>
</evidence>
<organism evidence="2 3">
    <name type="scientific">Acanthosepion pharaonis</name>
    <name type="common">Pharaoh cuttlefish</name>
    <name type="synonym">Sepia pharaonis</name>
    <dbReference type="NCBI Taxonomy" id="158019"/>
    <lineage>
        <taxon>Eukaryota</taxon>
        <taxon>Metazoa</taxon>
        <taxon>Spiralia</taxon>
        <taxon>Lophotrochozoa</taxon>
        <taxon>Mollusca</taxon>
        <taxon>Cephalopoda</taxon>
        <taxon>Coleoidea</taxon>
        <taxon>Decapodiformes</taxon>
        <taxon>Sepiida</taxon>
        <taxon>Sepiina</taxon>
        <taxon>Sepiidae</taxon>
        <taxon>Acanthosepion</taxon>
    </lineage>
</organism>
<feature type="signal peptide" evidence="1">
    <location>
        <begin position="1"/>
        <end position="18"/>
    </location>
</feature>
<sequence>MYFSFFFLSFFLVSFVSFQRPPIYTMIRTHINNLFFKGHKYIHIYTAFSHIHTPKHTLTLSDTVSQSYTFKHIYLLKQSLTDTFTNFFLLFHLVILAFSHCHTYTQPMTDKGLYTHTFPIAHSLSNTHIFSLTQSSSHTSYPSLPLTKHTLPDILFSSHTHKAPRNSSLFNIHFLYSSHSLSLSRTINQNSPFYVHSLFHSHSHTRSHFRILFIFSHTIHNR</sequence>
<dbReference type="EMBL" id="CAHIKZ030001460">
    <property type="protein sequence ID" value="CAE1264939.1"/>
    <property type="molecule type" value="Genomic_DNA"/>
</dbReference>
<gene>
    <name evidence="2" type="ORF">SPHA_34437</name>
</gene>
<accession>A0A812CGS2</accession>
<keyword evidence="3" id="KW-1185">Reference proteome</keyword>
<comment type="caution">
    <text evidence="2">The sequence shown here is derived from an EMBL/GenBank/DDBJ whole genome shotgun (WGS) entry which is preliminary data.</text>
</comment>
<evidence type="ECO:0000256" key="1">
    <source>
        <dbReference type="SAM" id="SignalP"/>
    </source>
</evidence>
<name>A0A812CGS2_ACAPH</name>
<feature type="chain" id="PRO_5032676577" evidence="1">
    <location>
        <begin position="19"/>
        <end position="222"/>
    </location>
</feature>
<reference evidence="2" key="1">
    <citation type="submission" date="2021-01" db="EMBL/GenBank/DDBJ databases">
        <authorList>
            <person name="Li R."/>
            <person name="Bekaert M."/>
        </authorList>
    </citation>
    <scope>NUCLEOTIDE SEQUENCE</scope>
    <source>
        <strain evidence="2">Farmed</strain>
    </source>
</reference>